<protein>
    <submittedName>
        <fullName evidence="1">Uncharacterized protein</fullName>
    </submittedName>
</protein>
<accession>A0A3N0DYS3</accession>
<sequence length="289" mass="29783">MTASLVHALVDDAGLFPPTALGMADAVERHRADLAGGSVVLSHRFLCPASRTGELCAHLAEGDRFRVGLVADTGADGLAGAVAEITGDTRLELAMVEFPLARVGADEPAAALAATRDALDAAGIAPAIPVFAEPASWTDVDHLVVAIAARRDAFRLKLRCGGVRAELFPSPEELAAALVVAARADVTVKATAGLHHAVRYTDSTTGFVHHGYLNLLVAAAEATGGADPATLAETLRSTDRGTLLERAAGLDRATVAATRRLFTSYGSCSTATPVTEARGFGLLARTSEP</sequence>
<dbReference type="Proteomes" id="UP000269198">
    <property type="component" value="Unassembled WGS sequence"/>
</dbReference>
<gene>
    <name evidence="1" type="ORF">EFW17_22335</name>
</gene>
<comment type="caution">
    <text evidence="1">The sequence shown here is derived from an EMBL/GenBank/DDBJ whole genome shotgun (WGS) entry which is preliminary data.</text>
</comment>
<dbReference type="RefSeq" id="WP_123203411.1">
    <property type="nucleotide sequence ID" value="NZ_RJMB01000034.1"/>
</dbReference>
<evidence type="ECO:0000313" key="2">
    <source>
        <dbReference type="Proteomes" id="UP000269198"/>
    </source>
</evidence>
<organism evidence="1 2">
    <name type="scientific">Halostreptopolyspora alba</name>
    <dbReference type="NCBI Taxonomy" id="2487137"/>
    <lineage>
        <taxon>Bacteria</taxon>
        <taxon>Bacillati</taxon>
        <taxon>Actinomycetota</taxon>
        <taxon>Actinomycetes</taxon>
        <taxon>Streptosporangiales</taxon>
        <taxon>Nocardiopsidaceae</taxon>
        <taxon>Halostreptopolyspora</taxon>
    </lineage>
</organism>
<dbReference type="EMBL" id="RJMB01000034">
    <property type="protein sequence ID" value="RNL80759.1"/>
    <property type="molecule type" value="Genomic_DNA"/>
</dbReference>
<name>A0A3N0DYS3_9ACTN</name>
<reference evidence="1 2" key="1">
    <citation type="submission" date="2018-11" db="EMBL/GenBank/DDBJ databases">
        <title>The genome draft of YIM 96095.</title>
        <authorList>
            <person name="Tang S.-K."/>
            <person name="Chunyu W.-X."/>
            <person name="Feng Y.-Z."/>
        </authorList>
    </citation>
    <scope>NUCLEOTIDE SEQUENCE [LARGE SCALE GENOMIC DNA]</scope>
    <source>
        <strain evidence="1 2">YIM 96095</strain>
    </source>
</reference>
<keyword evidence="2" id="KW-1185">Reference proteome</keyword>
<evidence type="ECO:0000313" key="1">
    <source>
        <dbReference type="EMBL" id="RNL80759.1"/>
    </source>
</evidence>
<dbReference type="AlphaFoldDB" id="A0A3N0DYS3"/>
<proteinExistence type="predicted"/>
<dbReference type="OrthoDB" id="9778153at2"/>